<feature type="site" description="Histone H3K4me3 binding" evidence="7">
    <location>
        <position position="406"/>
    </location>
</feature>
<evidence type="ECO:0000256" key="5">
    <source>
        <dbReference type="ARBA" id="ARBA00022833"/>
    </source>
</evidence>
<dbReference type="EMBL" id="KN832979">
    <property type="protein sequence ID" value="KIM87681.1"/>
    <property type="molecule type" value="Genomic_DNA"/>
</dbReference>
<evidence type="ECO:0000313" key="14">
    <source>
        <dbReference type="Proteomes" id="UP000054166"/>
    </source>
</evidence>
<evidence type="ECO:0000256" key="10">
    <source>
        <dbReference type="RuleBase" id="RU361213"/>
    </source>
</evidence>
<dbReference type="GO" id="GO:0005634">
    <property type="term" value="C:nucleus"/>
    <property type="evidence" value="ECO:0007669"/>
    <property type="project" value="UniProtKB-SubCell"/>
</dbReference>
<feature type="domain" description="PHD-type" evidence="12">
    <location>
        <begin position="381"/>
        <end position="432"/>
    </location>
</feature>
<reference evidence="14" key="2">
    <citation type="submission" date="2015-01" db="EMBL/GenBank/DDBJ databases">
        <title>Evolutionary Origins and Diversification of the Mycorrhizal Mutualists.</title>
        <authorList>
            <consortium name="DOE Joint Genome Institute"/>
            <consortium name="Mycorrhizal Genomics Consortium"/>
            <person name="Kohler A."/>
            <person name="Kuo A."/>
            <person name="Nagy L.G."/>
            <person name="Floudas D."/>
            <person name="Copeland A."/>
            <person name="Barry K.W."/>
            <person name="Cichocki N."/>
            <person name="Veneault-Fourrey C."/>
            <person name="LaButti K."/>
            <person name="Lindquist E.A."/>
            <person name="Lipzen A."/>
            <person name="Lundell T."/>
            <person name="Morin E."/>
            <person name="Murat C."/>
            <person name="Riley R."/>
            <person name="Ohm R."/>
            <person name="Sun H."/>
            <person name="Tunlid A."/>
            <person name="Henrissat B."/>
            <person name="Grigoriev I.V."/>
            <person name="Hibbett D.S."/>
            <person name="Martin F."/>
        </authorList>
    </citation>
    <scope>NUCLEOTIDE SEQUENCE [LARGE SCALE GENOMIC DNA]</scope>
    <source>
        <strain evidence="14">F 1598</strain>
    </source>
</reference>
<feature type="region of interest" description="Disordered" evidence="11">
    <location>
        <begin position="118"/>
        <end position="176"/>
    </location>
</feature>
<dbReference type="InterPro" id="IPR001965">
    <property type="entry name" value="Znf_PHD"/>
</dbReference>
<evidence type="ECO:0000256" key="4">
    <source>
        <dbReference type="ARBA" id="ARBA00022771"/>
    </source>
</evidence>
<protein>
    <recommendedName>
        <fullName evidence="10">Chromatin modification-related protein</fullName>
    </recommendedName>
</protein>
<dbReference type="HOGENOM" id="CLU_031900_8_1_1"/>
<dbReference type="CDD" id="cd16859">
    <property type="entry name" value="ING_ING4_5"/>
    <property type="match status" value="1"/>
</dbReference>
<dbReference type="PANTHER" id="PTHR10333">
    <property type="entry name" value="INHIBITOR OF GROWTH PROTEIN"/>
    <property type="match status" value="1"/>
</dbReference>
<gene>
    <name evidence="13" type="ORF">PILCRDRAFT_815263</name>
</gene>
<dbReference type="SMART" id="SM01408">
    <property type="entry name" value="ING"/>
    <property type="match status" value="1"/>
</dbReference>
<evidence type="ECO:0000256" key="3">
    <source>
        <dbReference type="ARBA" id="ARBA00022723"/>
    </source>
</evidence>
<feature type="binding site" evidence="8">
    <location>
        <position position="411"/>
    </location>
    <ligand>
        <name>Zn(2+)</name>
        <dbReference type="ChEBI" id="CHEBI:29105"/>
        <label>1</label>
    </ligand>
</feature>
<feature type="site" description="Histone H3K4me3 binding" evidence="7">
    <location>
        <position position="398"/>
    </location>
</feature>
<evidence type="ECO:0000256" key="1">
    <source>
        <dbReference type="ARBA" id="ARBA00004123"/>
    </source>
</evidence>
<dbReference type="CDD" id="cd15505">
    <property type="entry name" value="PHD_ING"/>
    <property type="match status" value="1"/>
</dbReference>
<evidence type="ECO:0000256" key="2">
    <source>
        <dbReference type="ARBA" id="ARBA00010210"/>
    </source>
</evidence>
<evidence type="ECO:0000256" key="6">
    <source>
        <dbReference type="ARBA" id="ARBA00023242"/>
    </source>
</evidence>
<dbReference type="STRING" id="765440.A0A0C3GAN4"/>
<evidence type="ECO:0000256" key="7">
    <source>
        <dbReference type="PIRSR" id="PIRSR628651-50"/>
    </source>
</evidence>
<organism evidence="13 14">
    <name type="scientific">Piloderma croceum (strain F 1598)</name>
    <dbReference type="NCBI Taxonomy" id="765440"/>
    <lineage>
        <taxon>Eukaryota</taxon>
        <taxon>Fungi</taxon>
        <taxon>Dikarya</taxon>
        <taxon>Basidiomycota</taxon>
        <taxon>Agaricomycotina</taxon>
        <taxon>Agaricomycetes</taxon>
        <taxon>Agaricomycetidae</taxon>
        <taxon>Atheliales</taxon>
        <taxon>Atheliaceae</taxon>
        <taxon>Piloderma</taxon>
    </lineage>
</organism>
<feature type="compositionally biased region" description="Polar residues" evidence="11">
    <location>
        <begin position="141"/>
        <end position="165"/>
    </location>
</feature>
<accession>A0A0C3GAN4</accession>
<comment type="similarity">
    <text evidence="2 10">Belongs to the ING family.</text>
</comment>
<evidence type="ECO:0000256" key="9">
    <source>
        <dbReference type="PROSITE-ProRule" id="PRU00146"/>
    </source>
</evidence>
<feature type="binding site" evidence="8">
    <location>
        <position position="429"/>
    </location>
    <ligand>
        <name>Zn(2+)</name>
        <dbReference type="ChEBI" id="CHEBI:29105"/>
        <label>2</label>
    </ligand>
</feature>
<feature type="region of interest" description="Disordered" evidence="11">
    <location>
        <begin position="1"/>
        <end position="32"/>
    </location>
</feature>
<dbReference type="PROSITE" id="PS01359">
    <property type="entry name" value="ZF_PHD_1"/>
    <property type="match status" value="1"/>
</dbReference>
<sequence length="447" mass="50099">MSYRRSRKRRRSQAFPAEEDEEAEAEGEDAAIRAVKDTLQNGENSEENGEVTTEELKKEFEIWDAFREEHFEAIEQLPLSLHRQYILLRELDEQAQGYSKDLLPTIQRYIELRKSLAARTESEQPPDVEQPTKSEPPPTPIQNLRPSFNGNGSTTSRPASPTKDQGTPAPALPMKTPLVASLATTRTPTPMTIPPHRMKQPQTTREMLSHIAWLSEEVLRASEEKVNLAQAAYDSVDRHIRLLDQSIKEQEAAISLGVRPGTHLAPILLPELIVPGSRAARAAAAHSPAPPPPDEEGGMTLGMVGDEEDGGEEVQPQRRGRAAKKGKARGRLKKEDTVVVVEPEQQSGSRSRNRVGTARTLKLTGPALEQEAMPPPPLDEERYCYCNQVSFGEMVACDNENCEREWFHLGCVGLERSPADDESWYCRDCQHLAKGNKRTKTRQRKRR</sequence>
<comment type="subunit">
    <text evidence="10">Component of an histone acetyltransferase complex. Interacts with H3K4me3 and to a lesser extent with H3K4me2.</text>
</comment>
<feature type="binding site" evidence="8">
    <location>
        <position position="402"/>
    </location>
    <ligand>
        <name>Zn(2+)</name>
        <dbReference type="ChEBI" id="CHEBI:29105"/>
        <label>2</label>
    </ligand>
</feature>
<dbReference type="GO" id="GO:0000785">
    <property type="term" value="C:chromatin"/>
    <property type="evidence" value="ECO:0007669"/>
    <property type="project" value="UniProtKB-ARBA"/>
</dbReference>
<reference evidence="13 14" key="1">
    <citation type="submission" date="2014-04" db="EMBL/GenBank/DDBJ databases">
        <authorList>
            <consortium name="DOE Joint Genome Institute"/>
            <person name="Kuo A."/>
            <person name="Tarkka M."/>
            <person name="Buscot F."/>
            <person name="Kohler A."/>
            <person name="Nagy L.G."/>
            <person name="Floudas D."/>
            <person name="Copeland A."/>
            <person name="Barry K.W."/>
            <person name="Cichocki N."/>
            <person name="Veneault-Fourrey C."/>
            <person name="LaButti K."/>
            <person name="Lindquist E.A."/>
            <person name="Lipzen A."/>
            <person name="Lundell T."/>
            <person name="Morin E."/>
            <person name="Murat C."/>
            <person name="Sun H."/>
            <person name="Tunlid A."/>
            <person name="Henrissat B."/>
            <person name="Grigoriev I.V."/>
            <person name="Hibbett D.S."/>
            <person name="Martin F."/>
            <person name="Nordberg H.P."/>
            <person name="Cantor M.N."/>
            <person name="Hua S.X."/>
        </authorList>
    </citation>
    <scope>NUCLEOTIDE SEQUENCE [LARGE SCALE GENOMIC DNA]</scope>
    <source>
        <strain evidence="13 14">F 1598</strain>
    </source>
</reference>
<dbReference type="InterPro" id="IPR019787">
    <property type="entry name" value="Znf_PHD-finger"/>
</dbReference>
<feature type="binding site" evidence="8">
    <location>
        <position position="397"/>
    </location>
    <ligand>
        <name>Zn(2+)</name>
        <dbReference type="ChEBI" id="CHEBI:29105"/>
        <label>2</label>
    </ligand>
</feature>
<dbReference type="AlphaFoldDB" id="A0A0C3GAN4"/>
<evidence type="ECO:0000256" key="11">
    <source>
        <dbReference type="SAM" id="MobiDB-lite"/>
    </source>
</evidence>
<evidence type="ECO:0000256" key="8">
    <source>
        <dbReference type="PIRSR" id="PIRSR628651-51"/>
    </source>
</evidence>
<dbReference type="Pfam" id="PF12998">
    <property type="entry name" value="ING"/>
    <property type="match status" value="2"/>
</dbReference>
<dbReference type="SUPFAM" id="SSF57903">
    <property type="entry name" value="FYVE/PHD zinc finger"/>
    <property type="match status" value="1"/>
</dbReference>
<keyword evidence="4 9" id="KW-0863">Zinc-finger</keyword>
<proteinExistence type="inferred from homology"/>
<evidence type="ECO:0000259" key="12">
    <source>
        <dbReference type="PROSITE" id="PS50016"/>
    </source>
</evidence>
<dbReference type="Proteomes" id="UP000054166">
    <property type="component" value="Unassembled WGS sequence"/>
</dbReference>
<dbReference type="InterPro" id="IPR024610">
    <property type="entry name" value="ING_N_histone-binding"/>
</dbReference>
<dbReference type="InterPro" id="IPR013083">
    <property type="entry name" value="Znf_RING/FYVE/PHD"/>
</dbReference>
<dbReference type="SMART" id="SM00249">
    <property type="entry name" value="PHD"/>
    <property type="match status" value="1"/>
</dbReference>
<dbReference type="Gene3D" id="3.30.40.10">
    <property type="entry name" value="Zinc/RING finger domain, C3HC4 (zinc finger)"/>
    <property type="match status" value="1"/>
</dbReference>
<feature type="binding site" evidence="8">
    <location>
        <position position="426"/>
    </location>
    <ligand>
        <name>Zn(2+)</name>
        <dbReference type="ChEBI" id="CHEBI:29105"/>
        <label>2</label>
    </ligand>
</feature>
<feature type="compositionally biased region" description="Basic residues" evidence="11">
    <location>
        <begin position="318"/>
        <end position="332"/>
    </location>
</feature>
<dbReference type="InterPro" id="IPR019786">
    <property type="entry name" value="Zinc_finger_PHD-type_CS"/>
</dbReference>
<comment type="function">
    <text evidence="10">Component of an histone acetyltransferase complex.</text>
</comment>
<dbReference type="OrthoDB" id="5411773at2759"/>
<feature type="compositionally biased region" description="Acidic residues" evidence="11">
    <location>
        <begin position="17"/>
        <end position="29"/>
    </location>
</feature>
<dbReference type="InParanoid" id="A0A0C3GAN4"/>
<dbReference type="PROSITE" id="PS50016">
    <property type="entry name" value="ZF_PHD_2"/>
    <property type="match status" value="1"/>
</dbReference>
<dbReference type="InterPro" id="IPR011011">
    <property type="entry name" value="Znf_FYVE_PHD"/>
</dbReference>
<evidence type="ECO:0000313" key="13">
    <source>
        <dbReference type="EMBL" id="KIM87681.1"/>
    </source>
</evidence>
<dbReference type="GO" id="GO:0006325">
    <property type="term" value="P:chromatin organization"/>
    <property type="evidence" value="ECO:0007669"/>
    <property type="project" value="UniProtKB-KW"/>
</dbReference>
<keyword evidence="10" id="KW-0156">Chromatin regulator</keyword>
<dbReference type="GO" id="GO:0008270">
    <property type="term" value="F:zinc ion binding"/>
    <property type="evidence" value="ECO:0007669"/>
    <property type="project" value="UniProtKB-KW"/>
</dbReference>
<dbReference type="Gene3D" id="6.10.140.1740">
    <property type="match status" value="1"/>
</dbReference>
<feature type="binding site" evidence="8">
    <location>
        <position position="386"/>
    </location>
    <ligand>
        <name>Zn(2+)</name>
        <dbReference type="ChEBI" id="CHEBI:29105"/>
        <label>1</label>
    </ligand>
</feature>
<keyword evidence="3 8" id="KW-0479">Metal-binding</keyword>
<dbReference type="InterPro" id="IPR028651">
    <property type="entry name" value="ING_fam"/>
</dbReference>
<keyword evidence="6 10" id="KW-0539">Nucleus</keyword>
<feature type="region of interest" description="Disordered" evidence="11">
    <location>
        <begin position="282"/>
        <end position="335"/>
    </location>
</feature>
<feature type="binding site" evidence="8">
    <location>
        <position position="408"/>
    </location>
    <ligand>
        <name>Zn(2+)</name>
        <dbReference type="ChEBI" id="CHEBI:29105"/>
        <label>1</label>
    </ligand>
</feature>
<keyword evidence="5 8" id="KW-0862">Zinc</keyword>
<feature type="binding site" evidence="8">
    <location>
        <position position="384"/>
    </location>
    <ligand>
        <name>Zn(2+)</name>
        <dbReference type="ChEBI" id="CHEBI:29105"/>
        <label>1</label>
    </ligand>
</feature>
<feature type="compositionally biased region" description="Basic residues" evidence="11">
    <location>
        <begin position="1"/>
        <end position="12"/>
    </location>
</feature>
<comment type="domain">
    <text evidence="10">The PHD-type zinc finger mediates the binding to H3K4me3.</text>
</comment>
<comment type="subcellular location">
    <subcellularLocation>
        <location evidence="1 10">Nucleus</location>
    </subcellularLocation>
</comment>
<feature type="site" description="Histone H3K4me3 binding" evidence="7">
    <location>
        <position position="383"/>
    </location>
</feature>
<name>A0A0C3GAN4_PILCF</name>
<keyword evidence="14" id="KW-1185">Reference proteome</keyword>
<feature type="site" description="Histone H3K4me3 binding" evidence="7">
    <location>
        <position position="394"/>
    </location>
</feature>